<comment type="caution">
    <text evidence="1">The sequence shown here is derived from an EMBL/GenBank/DDBJ whole genome shotgun (WGS) entry which is preliminary data.</text>
</comment>
<organism evidence="1 2">
    <name type="scientific">Acaulospora morrowiae</name>
    <dbReference type="NCBI Taxonomy" id="94023"/>
    <lineage>
        <taxon>Eukaryota</taxon>
        <taxon>Fungi</taxon>
        <taxon>Fungi incertae sedis</taxon>
        <taxon>Mucoromycota</taxon>
        <taxon>Glomeromycotina</taxon>
        <taxon>Glomeromycetes</taxon>
        <taxon>Diversisporales</taxon>
        <taxon>Acaulosporaceae</taxon>
        <taxon>Acaulospora</taxon>
    </lineage>
</organism>
<sequence length="43" mass="4665">GFDVVTLVSEQQKICLSLVKALVISQLFPLSLSSWALSLELMG</sequence>
<proteinExistence type="predicted"/>
<evidence type="ECO:0000313" key="1">
    <source>
        <dbReference type="EMBL" id="CAG8708727.1"/>
    </source>
</evidence>
<accession>A0A9N9HVW4</accession>
<feature type="non-terminal residue" evidence="1">
    <location>
        <position position="1"/>
    </location>
</feature>
<protein>
    <submittedName>
        <fullName evidence="1">12998_t:CDS:1</fullName>
    </submittedName>
</protein>
<dbReference type="AlphaFoldDB" id="A0A9N9HVW4"/>
<reference evidence="1" key="1">
    <citation type="submission" date="2021-06" db="EMBL/GenBank/DDBJ databases">
        <authorList>
            <person name="Kallberg Y."/>
            <person name="Tangrot J."/>
            <person name="Rosling A."/>
        </authorList>
    </citation>
    <scope>NUCLEOTIDE SEQUENCE</scope>
    <source>
        <strain evidence="1">CL551</strain>
    </source>
</reference>
<keyword evidence="2" id="KW-1185">Reference proteome</keyword>
<dbReference type="Proteomes" id="UP000789342">
    <property type="component" value="Unassembled WGS sequence"/>
</dbReference>
<evidence type="ECO:0000313" key="2">
    <source>
        <dbReference type="Proteomes" id="UP000789342"/>
    </source>
</evidence>
<name>A0A9N9HVW4_9GLOM</name>
<dbReference type="EMBL" id="CAJVPV010018778">
    <property type="protein sequence ID" value="CAG8708727.1"/>
    <property type="molecule type" value="Genomic_DNA"/>
</dbReference>
<gene>
    <name evidence="1" type="ORF">AMORRO_LOCUS12572</name>
</gene>